<dbReference type="NCBIfam" id="TIGR01681">
    <property type="entry name" value="HAD-SF-IIIC"/>
    <property type="match status" value="1"/>
</dbReference>
<dbReference type="Gene3D" id="3.40.50.1000">
    <property type="entry name" value="HAD superfamily/HAD-like"/>
    <property type="match status" value="1"/>
</dbReference>
<dbReference type="InterPro" id="IPR036514">
    <property type="entry name" value="SGNH_hydro_sf"/>
</dbReference>
<dbReference type="InterPro" id="IPR023214">
    <property type="entry name" value="HAD_sf"/>
</dbReference>
<dbReference type="GO" id="GO:0016788">
    <property type="term" value="F:hydrolase activity, acting on ester bonds"/>
    <property type="evidence" value="ECO:0007669"/>
    <property type="project" value="UniProtKB-ARBA"/>
</dbReference>
<dbReference type="InterPro" id="IPR016181">
    <property type="entry name" value="Acyl_CoA_acyltransferase"/>
</dbReference>
<gene>
    <name evidence="2" type="ordered locus">HBZC1_13290</name>
</gene>
<dbReference type="InterPro" id="IPR049369">
    <property type="entry name" value="BF1531-like_N"/>
</dbReference>
<evidence type="ECO:0000313" key="3">
    <source>
        <dbReference type="Proteomes" id="UP000008387"/>
    </source>
</evidence>
<proteinExistence type="predicted"/>
<dbReference type="EMBL" id="FR871757">
    <property type="protein sequence ID" value="CCB80315.1"/>
    <property type="molecule type" value="Genomic_DNA"/>
</dbReference>
<dbReference type="AlphaFoldDB" id="F8KTY3"/>
<dbReference type="HOGENOM" id="CLU_018095_1_1_7"/>
<dbReference type="Gene3D" id="3.40.50.1110">
    <property type="entry name" value="SGNH hydrolase"/>
    <property type="match status" value="1"/>
</dbReference>
<dbReference type="NCBIfam" id="TIGR01686">
    <property type="entry name" value="FkbH"/>
    <property type="match status" value="1"/>
</dbReference>
<dbReference type="InterPro" id="IPR010037">
    <property type="entry name" value="FkbH_domain"/>
</dbReference>
<dbReference type="SUPFAM" id="SSF56784">
    <property type="entry name" value="HAD-like"/>
    <property type="match status" value="1"/>
</dbReference>
<evidence type="ECO:0000313" key="2">
    <source>
        <dbReference type="EMBL" id="CCB80315.1"/>
    </source>
</evidence>
<dbReference type="eggNOG" id="COG3882">
    <property type="taxonomic scope" value="Bacteria"/>
</dbReference>
<name>F8KTY3_HELBC</name>
<dbReference type="RefSeq" id="WP_013890726.1">
    <property type="nucleotide sequence ID" value="NC_015674.1"/>
</dbReference>
<reference evidence="2 3" key="1">
    <citation type="journal article" date="2011" name="J. Bacteriol.">
        <title>Genome sequence of Helicobacter bizzozeronii strain CIII-1, an isolate from human gastric mucosa.</title>
        <authorList>
            <person name="Schott T."/>
            <person name="Rossi M."/>
            <person name="Hanninen M.L."/>
        </authorList>
    </citation>
    <scope>NUCLEOTIDE SEQUENCE [LARGE SCALE GENOMIC DNA]</scope>
    <source>
        <strain evidence="2 3">CIII-1</strain>
    </source>
</reference>
<feature type="domain" description="BF1531-like N-terminal" evidence="1">
    <location>
        <begin position="51"/>
        <end position="141"/>
    </location>
</feature>
<sequence length="495" mass="55723">MLPISSTYDTSWLNIGHFPTLNAPIEEIVKLVQQEMGKLEIMLISLKTRYSCAIIINNFDLPLHRSLGNLDNLEGKTHFINALNTALIKLVKEHPSVYVQDLLHLSAQVGLSSWFDPNLYYRAKYAMSYEGLACVALNLNKMICAIFGLSKKVLILDMDNTLYGGVIADDGLAGLVLGSESAIAESYRAFQRYILELKERGVLLAICSKNTHENALLALSHENMLLKPADFACIKANFEPKDRNIEQIAQELNLGLDSFVFVDDNPAERALVSAQLPSVAVPDMGQPEEYIARLDEAGYFEPISLSKEDLARAAQYQANAQRQSAQQQFNSYEEFLQSLEMHATIAPFNPHVFERLTQLINKTNQFNCTTKRCTLAQVQEWAQNPKYITLYGQLVDKFGDNGIVAISVGRIEGDICHLDIWLMSCRVLKRDLEFAMLNVLVKRAKELGVKTLKGYYYPTSKNAMVAQLYTSFGFTLESQTESQSVFKFGFRKAHR</sequence>
<evidence type="ECO:0000259" key="1">
    <source>
        <dbReference type="Pfam" id="PF21211"/>
    </source>
</evidence>
<dbReference type="InterPro" id="IPR036412">
    <property type="entry name" value="HAD-like_sf"/>
</dbReference>
<dbReference type="STRING" id="1002804.HBZC1_13290"/>
<organism evidence="2 3">
    <name type="scientific">Helicobacter bizzozeronii (strain CIII-1)</name>
    <dbReference type="NCBI Taxonomy" id="1002804"/>
    <lineage>
        <taxon>Bacteria</taxon>
        <taxon>Pseudomonadati</taxon>
        <taxon>Campylobacterota</taxon>
        <taxon>Epsilonproteobacteria</taxon>
        <taxon>Campylobacterales</taxon>
        <taxon>Helicobacteraceae</taxon>
        <taxon>Helicobacter</taxon>
    </lineage>
</organism>
<dbReference type="KEGG" id="hbi:HBZC1_13290"/>
<accession>F8KTY3</accession>
<dbReference type="SUPFAM" id="SSF55729">
    <property type="entry name" value="Acyl-CoA N-acyltransferases (Nat)"/>
    <property type="match status" value="1"/>
</dbReference>
<keyword evidence="3" id="KW-1185">Reference proteome</keyword>
<dbReference type="Proteomes" id="UP000008387">
    <property type="component" value="Chromosome"/>
</dbReference>
<dbReference type="Pfam" id="PF21211">
    <property type="entry name" value="FkbH_N"/>
    <property type="match status" value="1"/>
</dbReference>
<dbReference type="InterPro" id="IPR010033">
    <property type="entry name" value="HAD_SF_ppase_IIIC"/>
</dbReference>
<protein>
    <submittedName>
        <fullName evidence="2">HAD-superfamily phosphatase subfamily IIIC:FkbH-like domain</fullName>
    </submittedName>
</protein>